<dbReference type="SUPFAM" id="SSF140612">
    <property type="entry name" value="EB1 dimerisation domain-like"/>
    <property type="match status" value="1"/>
</dbReference>
<evidence type="ECO:0000256" key="2">
    <source>
        <dbReference type="ARBA" id="ARBA00010729"/>
    </source>
</evidence>
<comment type="subcellular location">
    <subcellularLocation>
        <location evidence="1">Cytoplasm</location>
        <location evidence="1">Cytoskeleton</location>
    </subcellularLocation>
</comment>
<evidence type="ECO:0000256" key="5">
    <source>
        <dbReference type="ARBA" id="ARBA00022701"/>
    </source>
</evidence>
<dbReference type="Proteomes" id="UP000603453">
    <property type="component" value="Unassembled WGS sequence"/>
</dbReference>
<evidence type="ECO:0000259" key="12">
    <source>
        <dbReference type="PROSITE" id="PS51230"/>
    </source>
</evidence>
<evidence type="ECO:0000256" key="8">
    <source>
        <dbReference type="ARBA" id="ARBA00023306"/>
    </source>
</evidence>
<accession>A0A8H7R438</accession>
<evidence type="ECO:0000313" key="13">
    <source>
        <dbReference type="EMBL" id="KAG2203472.1"/>
    </source>
</evidence>
<organism evidence="13 14">
    <name type="scientific">Mucor saturninus</name>
    <dbReference type="NCBI Taxonomy" id="64648"/>
    <lineage>
        <taxon>Eukaryota</taxon>
        <taxon>Fungi</taxon>
        <taxon>Fungi incertae sedis</taxon>
        <taxon>Mucoromycota</taxon>
        <taxon>Mucoromycotina</taxon>
        <taxon>Mucoromycetes</taxon>
        <taxon>Mucorales</taxon>
        <taxon>Mucorineae</taxon>
        <taxon>Mucoraceae</taxon>
        <taxon>Mucor</taxon>
    </lineage>
</organism>
<dbReference type="GO" id="GO:0051010">
    <property type="term" value="F:microtubule plus-end binding"/>
    <property type="evidence" value="ECO:0007669"/>
    <property type="project" value="UniProtKB-ARBA"/>
</dbReference>
<dbReference type="GO" id="GO:0035371">
    <property type="term" value="C:microtubule plus-end"/>
    <property type="evidence" value="ECO:0007669"/>
    <property type="project" value="UniProtKB-ARBA"/>
</dbReference>
<keyword evidence="14" id="KW-1185">Reference proteome</keyword>
<name>A0A8H7R438_9FUNG</name>
<evidence type="ECO:0000256" key="1">
    <source>
        <dbReference type="ARBA" id="ARBA00004245"/>
    </source>
</evidence>
<dbReference type="Pfam" id="PF03271">
    <property type="entry name" value="EB1"/>
    <property type="match status" value="1"/>
</dbReference>
<feature type="domain" description="Calponin-homology (CH)" evidence="11">
    <location>
        <begin position="2"/>
        <end position="103"/>
    </location>
</feature>
<keyword evidence="4" id="KW-0132">Cell division</keyword>
<keyword evidence="7" id="KW-0206">Cytoskeleton</keyword>
<keyword evidence="6" id="KW-0498">Mitosis</keyword>
<dbReference type="GO" id="GO:0051301">
    <property type="term" value="P:cell division"/>
    <property type="evidence" value="ECO:0007669"/>
    <property type="project" value="UniProtKB-KW"/>
</dbReference>
<keyword evidence="5 9" id="KW-0493">Microtubule</keyword>
<evidence type="ECO:0000256" key="7">
    <source>
        <dbReference type="ARBA" id="ARBA00023212"/>
    </source>
</evidence>
<evidence type="ECO:0000256" key="9">
    <source>
        <dbReference type="PROSITE-ProRule" id="PRU00576"/>
    </source>
</evidence>
<dbReference type="GO" id="GO:0035372">
    <property type="term" value="P:protein localization to microtubule"/>
    <property type="evidence" value="ECO:0007669"/>
    <property type="project" value="UniProtKB-ARBA"/>
</dbReference>
<evidence type="ECO:0000313" key="14">
    <source>
        <dbReference type="Proteomes" id="UP000603453"/>
    </source>
</evidence>
<feature type="region of interest" description="Disordered" evidence="10">
    <location>
        <begin position="122"/>
        <end position="171"/>
    </location>
</feature>
<evidence type="ECO:0000256" key="4">
    <source>
        <dbReference type="ARBA" id="ARBA00022618"/>
    </source>
</evidence>
<dbReference type="GO" id="GO:0030473">
    <property type="term" value="P:nuclear migration along microtubule"/>
    <property type="evidence" value="ECO:0007669"/>
    <property type="project" value="UniProtKB-ARBA"/>
</dbReference>
<gene>
    <name evidence="13" type="ORF">INT47_008199</name>
</gene>
<sequence length="278" mass="31240">MGESRTELLAWLNDLLQTRYTKIEQAGTGAVYCQIFDSIYGDVPVSKVKFEAKLEYEYVGNYKILQNVFKKHKVDKIVPVDRLTKCKLQDNLEFMQWVKRFWDQNYPGGEYDALGRRKGLGSVPTGAATGNRSSTTTSHASTTSGRVSSAAGGAKKATKTPASRSVSRGGRASVLDNHSATMIIDLNKQIAELKLTVDGLEKERDFYFGKLREIEIDVQENLEGVELTCQETDRTLEEHEAFPILQSIQTILYSTEEGFEVPPEEEELKAVEYDDETF</sequence>
<feature type="domain" description="EB1 C-terminal" evidence="12">
    <location>
        <begin position="175"/>
        <end position="261"/>
    </location>
</feature>
<protein>
    <submittedName>
        <fullName evidence="13">Uncharacterized protein</fullName>
    </submittedName>
</protein>
<dbReference type="PROSITE" id="PS51230">
    <property type="entry name" value="EB1_C"/>
    <property type="match status" value="1"/>
</dbReference>
<keyword evidence="3" id="KW-0963">Cytoplasm</keyword>
<evidence type="ECO:0000256" key="10">
    <source>
        <dbReference type="SAM" id="MobiDB-lite"/>
    </source>
</evidence>
<evidence type="ECO:0000259" key="11">
    <source>
        <dbReference type="PROSITE" id="PS50021"/>
    </source>
</evidence>
<dbReference type="AlphaFoldDB" id="A0A8H7R438"/>
<comment type="similarity">
    <text evidence="2">Belongs to the MAPRE family.</text>
</comment>
<dbReference type="PROSITE" id="PS50021">
    <property type="entry name" value="CH"/>
    <property type="match status" value="1"/>
</dbReference>
<dbReference type="SUPFAM" id="SSF47576">
    <property type="entry name" value="Calponin-homology domain, CH-domain"/>
    <property type="match status" value="1"/>
</dbReference>
<dbReference type="GO" id="GO:0072686">
    <property type="term" value="C:mitotic spindle"/>
    <property type="evidence" value="ECO:0007669"/>
    <property type="project" value="UniProtKB-ARBA"/>
</dbReference>
<dbReference type="EMBL" id="JAEPRD010000051">
    <property type="protein sequence ID" value="KAG2203472.1"/>
    <property type="molecule type" value="Genomic_DNA"/>
</dbReference>
<dbReference type="InterPro" id="IPR036133">
    <property type="entry name" value="EB1_C_sf"/>
</dbReference>
<feature type="compositionally biased region" description="Low complexity" evidence="10">
    <location>
        <begin position="133"/>
        <end position="171"/>
    </location>
</feature>
<comment type="caution">
    <text evidence="13">The sequence shown here is derived from an EMBL/GenBank/DDBJ whole genome shotgun (WGS) entry which is preliminary data.</text>
</comment>
<dbReference type="PANTHER" id="PTHR10623">
    <property type="entry name" value="MICROTUBULE-ASSOCIATED PROTEIN RP/EB FAMILY MEMBER"/>
    <property type="match status" value="1"/>
</dbReference>
<dbReference type="InterPro" id="IPR001715">
    <property type="entry name" value="CH_dom"/>
</dbReference>
<reference evidence="13" key="1">
    <citation type="submission" date="2020-12" db="EMBL/GenBank/DDBJ databases">
        <title>Metabolic potential, ecology and presence of endohyphal bacteria is reflected in genomic diversity of Mucoromycotina.</title>
        <authorList>
            <person name="Muszewska A."/>
            <person name="Okrasinska A."/>
            <person name="Steczkiewicz K."/>
            <person name="Drgas O."/>
            <person name="Orlowska M."/>
            <person name="Perlinska-Lenart U."/>
            <person name="Aleksandrzak-Piekarczyk T."/>
            <person name="Szatraj K."/>
            <person name="Zielenkiewicz U."/>
            <person name="Pilsyk S."/>
            <person name="Malc E."/>
            <person name="Mieczkowski P."/>
            <person name="Kruszewska J.S."/>
            <person name="Biernat P."/>
            <person name="Pawlowska J."/>
        </authorList>
    </citation>
    <scope>NUCLEOTIDE SEQUENCE</scope>
    <source>
        <strain evidence="13">WA0000017839</strain>
    </source>
</reference>
<dbReference type="Gene3D" id="1.20.5.1430">
    <property type="match status" value="1"/>
</dbReference>
<dbReference type="InterPro" id="IPR027328">
    <property type="entry name" value="MAPRE"/>
</dbReference>
<dbReference type="OrthoDB" id="2119228at2759"/>
<dbReference type="InterPro" id="IPR004953">
    <property type="entry name" value="EB1_C"/>
</dbReference>
<evidence type="ECO:0000256" key="6">
    <source>
        <dbReference type="ARBA" id="ARBA00022776"/>
    </source>
</evidence>
<evidence type="ECO:0000256" key="3">
    <source>
        <dbReference type="ARBA" id="ARBA00022490"/>
    </source>
</evidence>
<proteinExistence type="inferred from homology"/>
<dbReference type="Gene3D" id="1.10.418.10">
    <property type="entry name" value="Calponin-like domain"/>
    <property type="match status" value="1"/>
</dbReference>
<dbReference type="InterPro" id="IPR036872">
    <property type="entry name" value="CH_dom_sf"/>
</dbReference>
<keyword evidence="8" id="KW-0131">Cell cycle</keyword>
<dbReference type="FunFam" id="1.10.418.10:FF:000028">
    <property type="entry name" value="RP/EB family microtubule-associated protein"/>
    <property type="match status" value="1"/>
</dbReference>